<evidence type="ECO:0000313" key="8">
    <source>
        <dbReference type="EMBL" id="KKS39539.1"/>
    </source>
</evidence>
<keyword evidence="5 7" id="KW-1133">Transmembrane helix</keyword>
<feature type="transmembrane region" description="Helical" evidence="7">
    <location>
        <begin position="82"/>
        <end position="106"/>
    </location>
</feature>
<feature type="transmembrane region" description="Helical" evidence="7">
    <location>
        <begin position="113"/>
        <end position="134"/>
    </location>
</feature>
<evidence type="ECO:0000256" key="6">
    <source>
        <dbReference type="ARBA" id="ARBA00023136"/>
    </source>
</evidence>
<keyword evidence="3" id="KW-1003">Cell membrane</keyword>
<dbReference type="Proteomes" id="UP000034516">
    <property type="component" value="Unassembled WGS sequence"/>
</dbReference>
<dbReference type="PANTHER" id="PTHR43663">
    <property type="entry name" value="CHROMATE TRANSPORT PROTEIN-RELATED"/>
    <property type="match status" value="1"/>
</dbReference>
<dbReference type="GO" id="GO:0005886">
    <property type="term" value="C:plasma membrane"/>
    <property type="evidence" value="ECO:0007669"/>
    <property type="project" value="UniProtKB-SubCell"/>
</dbReference>
<dbReference type="GO" id="GO:0015109">
    <property type="term" value="F:chromate transmembrane transporter activity"/>
    <property type="evidence" value="ECO:0007669"/>
    <property type="project" value="InterPro"/>
</dbReference>
<evidence type="ECO:0000256" key="5">
    <source>
        <dbReference type="ARBA" id="ARBA00022989"/>
    </source>
</evidence>
<organism evidence="8 9">
    <name type="scientific">Candidatus Kuenenbacteria bacterium GW2011_GWA2_42_15</name>
    <dbReference type="NCBI Taxonomy" id="1618677"/>
    <lineage>
        <taxon>Bacteria</taxon>
        <taxon>Candidatus Kueneniibacteriota</taxon>
    </lineage>
</organism>
<keyword evidence="6 7" id="KW-0472">Membrane</keyword>
<evidence type="ECO:0000313" key="9">
    <source>
        <dbReference type="Proteomes" id="UP000034516"/>
    </source>
</evidence>
<evidence type="ECO:0000256" key="4">
    <source>
        <dbReference type="ARBA" id="ARBA00022692"/>
    </source>
</evidence>
<dbReference type="PATRIC" id="fig|1618677.3.peg.948"/>
<name>A0A0G0YSE6_9BACT</name>
<comment type="similarity">
    <text evidence="2">Belongs to the chromate ion transporter (CHR) (TC 2.A.51) family.</text>
</comment>
<evidence type="ECO:0000256" key="1">
    <source>
        <dbReference type="ARBA" id="ARBA00004651"/>
    </source>
</evidence>
<dbReference type="AlphaFoldDB" id="A0A0G0YSE6"/>
<feature type="non-terminal residue" evidence="8">
    <location>
        <position position="194"/>
    </location>
</feature>
<proteinExistence type="inferred from homology"/>
<dbReference type="InterPro" id="IPR052518">
    <property type="entry name" value="CHR_Transporter"/>
</dbReference>
<protein>
    <submittedName>
        <fullName evidence="8">Chromate transporter, chromate ion transporter family protein</fullName>
    </submittedName>
</protein>
<keyword evidence="4 7" id="KW-0812">Transmembrane</keyword>
<accession>A0A0G0YSE6</accession>
<reference evidence="8 9" key="1">
    <citation type="journal article" date="2015" name="Nature">
        <title>rRNA introns, odd ribosomes, and small enigmatic genomes across a large radiation of phyla.</title>
        <authorList>
            <person name="Brown C.T."/>
            <person name="Hug L.A."/>
            <person name="Thomas B.C."/>
            <person name="Sharon I."/>
            <person name="Castelle C.J."/>
            <person name="Singh A."/>
            <person name="Wilkins M.J."/>
            <person name="Williams K.H."/>
            <person name="Banfield J.F."/>
        </authorList>
    </citation>
    <scope>NUCLEOTIDE SEQUENCE [LARGE SCALE GENOMIC DNA]</scope>
</reference>
<evidence type="ECO:0000256" key="7">
    <source>
        <dbReference type="SAM" id="Phobius"/>
    </source>
</evidence>
<feature type="transmembrane region" description="Helical" evidence="7">
    <location>
        <begin position="146"/>
        <end position="173"/>
    </location>
</feature>
<sequence length="194" mass="21949">MMKNQQNKDNLFSLFLTFLRFGFMAWGGPVAQIAMIKEELVDQKNWISQDRFKRTLAVYQALPGPEAQELCVYFGMIQKGRIGGFLAGLGFMLPGFLLMLTLSYFYKIYGATALFPLFVGVAPAVSALIIRAAHRISTHILCSKSLIFLGIFSAILTFLQIHFLWVFVICIAFRSFWSKDRKIAAIIFCIAIII</sequence>
<dbReference type="InterPro" id="IPR003370">
    <property type="entry name" value="Chromate_transpt"/>
</dbReference>
<comment type="caution">
    <text evidence="8">The sequence shown here is derived from an EMBL/GenBank/DDBJ whole genome shotgun (WGS) entry which is preliminary data.</text>
</comment>
<evidence type="ECO:0000256" key="2">
    <source>
        <dbReference type="ARBA" id="ARBA00005262"/>
    </source>
</evidence>
<dbReference type="Pfam" id="PF02417">
    <property type="entry name" value="Chromate_transp"/>
    <property type="match status" value="1"/>
</dbReference>
<dbReference type="EMBL" id="LCCW01000066">
    <property type="protein sequence ID" value="KKS39539.1"/>
    <property type="molecule type" value="Genomic_DNA"/>
</dbReference>
<dbReference type="PANTHER" id="PTHR43663:SF1">
    <property type="entry name" value="CHROMATE TRANSPORTER"/>
    <property type="match status" value="1"/>
</dbReference>
<comment type="subcellular location">
    <subcellularLocation>
        <location evidence="1">Cell membrane</location>
        <topology evidence="1">Multi-pass membrane protein</topology>
    </subcellularLocation>
</comment>
<gene>
    <name evidence="8" type="ORF">UV02_C0066G0010</name>
</gene>
<evidence type="ECO:0000256" key="3">
    <source>
        <dbReference type="ARBA" id="ARBA00022475"/>
    </source>
</evidence>